<dbReference type="GeneID" id="41990103"/>
<dbReference type="AlphaFoldDB" id="A0A366SB63"/>
<dbReference type="RefSeq" id="XP_031021130.1">
    <property type="nucleotide sequence ID" value="XM_031154807.1"/>
</dbReference>
<feature type="compositionally biased region" description="Low complexity" evidence="1">
    <location>
        <begin position="83"/>
        <end position="100"/>
    </location>
</feature>
<feature type="region of interest" description="Disordered" evidence="1">
    <location>
        <begin position="1"/>
        <end position="102"/>
    </location>
</feature>
<evidence type="ECO:0000256" key="1">
    <source>
        <dbReference type="SAM" id="MobiDB-lite"/>
    </source>
</evidence>
<sequence length="389" mass="43811">MGLDNKGGYTRNKRHTAQDLRKILAFGEQPFGRAIHDSREEGNARGKPPADSSSSIHSETTSPKATKHPKKVTFAPAHPTIPKAASKPSANSSRSASQAKEVGLADQIGDDGIALRDHVDLGIKPKFGDNVVMVAYRITSYYRYKNHPVVFLWDVRDTDAKDQVRIALRIDDEHFVKFIRGYQVSTGFVIAYESFGVSLVEFAMCRGFEEPVLVCILRQIISGLEYLDQEGIDHPKLSCSNVVVDASGQVKICMAISYPLPTPYRIDRKAGGQHHCREGKTDNLISGLYGITATLLRGYDGEGFQDDIDFSRWGDPHLPEFLNMMRKLQDKEIDASAVLTTSEKLRKIRQGKHELMKRYNDRNPPMEFLQLRARFLTRWLVMDMEDPVN</sequence>
<evidence type="ECO:0000313" key="3">
    <source>
        <dbReference type="Proteomes" id="UP000253153"/>
    </source>
</evidence>
<keyword evidence="3" id="KW-1185">Reference proteome</keyword>
<dbReference type="Proteomes" id="UP000253153">
    <property type="component" value="Unassembled WGS sequence"/>
</dbReference>
<gene>
    <name evidence="2" type="ORF">FIESC28_00656</name>
</gene>
<name>A0A366SB63_9HYPO</name>
<feature type="compositionally biased region" description="Low complexity" evidence="1">
    <location>
        <begin position="52"/>
        <end position="62"/>
    </location>
</feature>
<dbReference type="InterPro" id="IPR011009">
    <property type="entry name" value="Kinase-like_dom_sf"/>
</dbReference>
<feature type="compositionally biased region" description="Basic and acidic residues" evidence="1">
    <location>
        <begin position="34"/>
        <end position="44"/>
    </location>
</feature>
<protein>
    <recommendedName>
        <fullName evidence="4">Protein kinase domain-containing protein</fullName>
    </recommendedName>
</protein>
<dbReference type="OrthoDB" id="4226417at2759"/>
<reference evidence="2 3" key="1">
    <citation type="submission" date="2018-06" db="EMBL/GenBank/DDBJ databases">
        <title>Fusarium incarnatum-equiseti species complex species 28.</title>
        <authorList>
            <person name="Gardiner D.M."/>
        </authorList>
    </citation>
    <scope>NUCLEOTIDE SEQUENCE [LARGE SCALE GENOMIC DNA]</scope>
    <source>
        <strain evidence="2 3">FIESC_28</strain>
    </source>
</reference>
<evidence type="ECO:0008006" key="4">
    <source>
        <dbReference type="Google" id="ProtNLM"/>
    </source>
</evidence>
<accession>A0A366SB63</accession>
<organism evidence="2 3">
    <name type="scientific">Fusarium coffeatum</name>
    <dbReference type="NCBI Taxonomy" id="231269"/>
    <lineage>
        <taxon>Eukaryota</taxon>
        <taxon>Fungi</taxon>
        <taxon>Dikarya</taxon>
        <taxon>Ascomycota</taxon>
        <taxon>Pezizomycotina</taxon>
        <taxon>Sordariomycetes</taxon>
        <taxon>Hypocreomycetidae</taxon>
        <taxon>Hypocreales</taxon>
        <taxon>Nectriaceae</taxon>
        <taxon>Fusarium</taxon>
        <taxon>Fusarium incarnatum-equiseti species complex</taxon>
    </lineage>
</organism>
<dbReference type="Gene3D" id="1.10.510.10">
    <property type="entry name" value="Transferase(Phosphotransferase) domain 1"/>
    <property type="match status" value="1"/>
</dbReference>
<dbReference type="SUPFAM" id="SSF56112">
    <property type="entry name" value="Protein kinase-like (PK-like)"/>
    <property type="match status" value="1"/>
</dbReference>
<dbReference type="EMBL" id="QKXC01000018">
    <property type="protein sequence ID" value="RBR26539.1"/>
    <property type="molecule type" value="Genomic_DNA"/>
</dbReference>
<evidence type="ECO:0000313" key="2">
    <source>
        <dbReference type="EMBL" id="RBR26539.1"/>
    </source>
</evidence>
<comment type="caution">
    <text evidence="2">The sequence shown here is derived from an EMBL/GenBank/DDBJ whole genome shotgun (WGS) entry which is preliminary data.</text>
</comment>
<proteinExistence type="predicted"/>